<evidence type="ECO:0000313" key="2">
    <source>
        <dbReference type="EMBL" id="CDI04755.1"/>
    </source>
</evidence>
<reference evidence="2" key="1">
    <citation type="submission" date="2013-07" db="EMBL/GenBank/DDBJ databases">
        <authorList>
            <person name="McIlroy S."/>
        </authorList>
    </citation>
    <scope>NUCLEOTIDE SEQUENCE [LARGE SCALE GENOMIC DNA]</scope>
    <source>
        <strain evidence="2">Run_A_D11</strain>
    </source>
</reference>
<reference evidence="2" key="2">
    <citation type="submission" date="2014-03" db="EMBL/GenBank/DDBJ databases">
        <title>Candidatus Competibacter-lineage genomes retrieved from metagenomes reveal functional metabolic diversity.</title>
        <authorList>
            <person name="McIlroy S.J."/>
            <person name="Albertsen M."/>
            <person name="Andresen E.K."/>
            <person name="Saunders A.M."/>
            <person name="Kristiansen R."/>
            <person name="Stokholm-Bjerregaard M."/>
            <person name="Nielsen K.L."/>
            <person name="Nielsen P.H."/>
        </authorList>
    </citation>
    <scope>NUCLEOTIDE SEQUENCE</scope>
    <source>
        <strain evidence="2">Run_A_D11</strain>
    </source>
</reference>
<dbReference type="EMBL" id="CBTJ020000118">
    <property type="protein sequence ID" value="CDI04755.1"/>
    <property type="molecule type" value="Genomic_DNA"/>
</dbReference>
<dbReference type="InterPro" id="IPR027417">
    <property type="entry name" value="P-loop_NTPase"/>
</dbReference>
<dbReference type="OrthoDB" id="8150723at2"/>
<organism evidence="2 3">
    <name type="scientific">Candidatus Competibacter denitrificans Run_A_D11</name>
    <dbReference type="NCBI Taxonomy" id="1400863"/>
    <lineage>
        <taxon>Bacteria</taxon>
        <taxon>Pseudomonadati</taxon>
        <taxon>Pseudomonadota</taxon>
        <taxon>Gammaproteobacteria</taxon>
        <taxon>Candidatus Competibacteraceae</taxon>
        <taxon>Candidatus Competibacter</taxon>
    </lineage>
</organism>
<dbReference type="GO" id="GO:0005524">
    <property type="term" value="F:ATP binding"/>
    <property type="evidence" value="ECO:0007669"/>
    <property type="project" value="InterPro"/>
</dbReference>
<gene>
    <name evidence="2" type="ORF">BN873_p60015</name>
</gene>
<sequence>MGTNLAVPIIINGKVCRAGKIWGLGLHPQLLDDRHARRSTLVTSQLPVDHWHAYLGDPTLADAILDRLVHNAYRLHLKGDSLRKTRTPLTATPVSQ</sequence>
<dbReference type="Gene3D" id="3.40.50.300">
    <property type="entry name" value="P-loop containing nucleotide triphosphate hydrolases"/>
    <property type="match status" value="1"/>
</dbReference>
<name>W6MD96_9GAMM</name>
<evidence type="ECO:0000313" key="3">
    <source>
        <dbReference type="Proteomes" id="UP000035760"/>
    </source>
</evidence>
<keyword evidence="3" id="KW-1185">Reference proteome</keyword>
<feature type="domain" description="IstB-like ATP-binding" evidence="1">
    <location>
        <begin position="29"/>
        <end position="86"/>
    </location>
</feature>
<protein>
    <recommendedName>
        <fullName evidence="1">IstB-like ATP-binding domain-containing protein</fullName>
    </recommendedName>
</protein>
<accession>W6MD96</accession>
<dbReference type="AlphaFoldDB" id="W6MD96"/>
<comment type="caution">
    <text evidence="2">The sequence shown here is derived from an EMBL/GenBank/DDBJ whole genome shotgun (WGS) entry which is preliminary data.</text>
</comment>
<dbReference type="Pfam" id="PF01695">
    <property type="entry name" value="IstB_IS21"/>
    <property type="match status" value="1"/>
</dbReference>
<proteinExistence type="predicted"/>
<dbReference type="InterPro" id="IPR002611">
    <property type="entry name" value="IstB_ATP-bd"/>
</dbReference>
<dbReference type="Proteomes" id="UP000035760">
    <property type="component" value="Unassembled WGS sequence"/>
</dbReference>
<evidence type="ECO:0000259" key="1">
    <source>
        <dbReference type="Pfam" id="PF01695"/>
    </source>
</evidence>